<dbReference type="Proteomes" id="UP001396334">
    <property type="component" value="Unassembled WGS sequence"/>
</dbReference>
<feature type="region of interest" description="Disordered" evidence="1">
    <location>
        <begin position="1"/>
        <end position="132"/>
    </location>
</feature>
<proteinExistence type="predicted"/>
<reference evidence="2 3" key="1">
    <citation type="journal article" date="2024" name="G3 (Bethesda)">
        <title>Genome assembly of Hibiscus sabdariffa L. provides insights into metabolisms of medicinal natural products.</title>
        <authorList>
            <person name="Kim T."/>
        </authorList>
    </citation>
    <scope>NUCLEOTIDE SEQUENCE [LARGE SCALE GENOMIC DNA]</scope>
    <source>
        <strain evidence="2">TK-2024</strain>
        <tissue evidence="2">Old leaves</tissue>
    </source>
</reference>
<keyword evidence="3" id="KW-1185">Reference proteome</keyword>
<dbReference type="EMBL" id="JBBPBN010000003">
    <property type="protein sequence ID" value="KAK9044011.1"/>
    <property type="molecule type" value="Genomic_DNA"/>
</dbReference>
<evidence type="ECO:0000256" key="1">
    <source>
        <dbReference type="SAM" id="MobiDB-lite"/>
    </source>
</evidence>
<evidence type="ECO:0000313" key="3">
    <source>
        <dbReference type="Proteomes" id="UP001396334"/>
    </source>
</evidence>
<name>A0ABR2U2R0_9ROSI</name>
<sequence>MSSLRKQKMEGGIETRSGYPQEENNREWVENGDEKNEMHIKGGQLQNLESGEKNHTTFDHMDEGKNKSSFTGQPGKLKSSHQGEVQILQPGHKGGYKLETDESSSKISNFAAEAERFGNLGTTKGKKMENNS</sequence>
<protein>
    <submittedName>
        <fullName evidence="2">Uncharacterized protein</fullName>
    </submittedName>
</protein>
<evidence type="ECO:0000313" key="2">
    <source>
        <dbReference type="EMBL" id="KAK9044011.1"/>
    </source>
</evidence>
<comment type="caution">
    <text evidence="2">The sequence shown here is derived from an EMBL/GenBank/DDBJ whole genome shotgun (WGS) entry which is preliminary data.</text>
</comment>
<feature type="compositionally biased region" description="Basic and acidic residues" evidence="1">
    <location>
        <begin position="23"/>
        <end position="40"/>
    </location>
</feature>
<accession>A0ABR2U2R0</accession>
<gene>
    <name evidence="2" type="ORF">V6N11_072334</name>
</gene>
<feature type="compositionally biased region" description="Basic and acidic residues" evidence="1">
    <location>
        <begin position="50"/>
        <end position="66"/>
    </location>
</feature>
<organism evidence="2 3">
    <name type="scientific">Hibiscus sabdariffa</name>
    <name type="common">roselle</name>
    <dbReference type="NCBI Taxonomy" id="183260"/>
    <lineage>
        <taxon>Eukaryota</taxon>
        <taxon>Viridiplantae</taxon>
        <taxon>Streptophyta</taxon>
        <taxon>Embryophyta</taxon>
        <taxon>Tracheophyta</taxon>
        <taxon>Spermatophyta</taxon>
        <taxon>Magnoliopsida</taxon>
        <taxon>eudicotyledons</taxon>
        <taxon>Gunneridae</taxon>
        <taxon>Pentapetalae</taxon>
        <taxon>rosids</taxon>
        <taxon>malvids</taxon>
        <taxon>Malvales</taxon>
        <taxon>Malvaceae</taxon>
        <taxon>Malvoideae</taxon>
        <taxon>Hibiscus</taxon>
    </lineage>
</organism>